<sequence>MAPTYLPELVTPTTDETLSLLDQALRWLLSSGLLIVLVLVGAAVATAIARWLIHRFFRTMIASSSKLTGVAGSVVRRDRRDQAASLKRIEQRASTLSNVAVNVATLIIWMIAAIMILDQIGVNIAPVIASLGVVGLAAGIGAQTIIKDIVAGVVMLFEDIVAVGDVVDLEYATGTVENINLRVTQVRSLDGVLWTVRNGEIIRVGNMSRGFSKAVVLLDLDAKSDDRVVDEVLARVAEELGADPEWADVLQSEVEVSGILSEDAARFQRRMVATVSPGSQWKVEMELRRRIRAQFAASGIEFALPRFAETTGKSA</sequence>
<dbReference type="SUPFAM" id="SSF82861">
    <property type="entry name" value="Mechanosensitive channel protein MscS (YggB), transmembrane region"/>
    <property type="match status" value="1"/>
</dbReference>
<dbReference type="InterPro" id="IPR010920">
    <property type="entry name" value="LSM_dom_sf"/>
</dbReference>
<dbReference type="OrthoDB" id="4638917at2"/>
<dbReference type="SUPFAM" id="SSF82689">
    <property type="entry name" value="Mechanosensitive channel protein MscS (YggB), C-terminal domain"/>
    <property type="match status" value="1"/>
</dbReference>
<dbReference type="STRING" id="396014.BF93_02090"/>
<evidence type="ECO:0000313" key="10">
    <source>
        <dbReference type="EMBL" id="EWS80663.1"/>
    </source>
</evidence>
<dbReference type="HOGENOM" id="CLU_037945_8_1_11"/>
<dbReference type="GO" id="GO:0005886">
    <property type="term" value="C:plasma membrane"/>
    <property type="evidence" value="ECO:0007669"/>
    <property type="project" value="UniProtKB-SubCell"/>
</dbReference>
<feature type="transmembrane region" description="Helical" evidence="7">
    <location>
        <begin position="96"/>
        <end position="117"/>
    </location>
</feature>
<evidence type="ECO:0000259" key="9">
    <source>
        <dbReference type="Pfam" id="PF21088"/>
    </source>
</evidence>
<dbReference type="GO" id="GO:0008381">
    <property type="term" value="F:mechanosensitive monoatomic ion channel activity"/>
    <property type="evidence" value="ECO:0007669"/>
    <property type="project" value="InterPro"/>
</dbReference>
<dbReference type="eggNOG" id="COG0668">
    <property type="taxonomic scope" value="Bacteria"/>
</dbReference>
<dbReference type="Pfam" id="PF00924">
    <property type="entry name" value="MS_channel_2nd"/>
    <property type="match status" value="1"/>
</dbReference>
<dbReference type="InterPro" id="IPR045276">
    <property type="entry name" value="YbiO_bact"/>
</dbReference>
<evidence type="ECO:0000256" key="6">
    <source>
        <dbReference type="ARBA" id="ARBA00023136"/>
    </source>
</evidence>
<dbReference type="FunFam" id="2.30.30.60:FF:000001">
    <property type="entry name" value="MscS Mechanosensitive ion channel"/>
    <property type="match status" value="1"/>
</dbReference>
<dbReference type="Gene3D" id="2.30.30.60">
    <property type="match status" value="1"/>
</dbReference>
<dbReference type="Pfam" id="PF21088">
    <property type="entry name" value="MS_channel_1st"/>
    <property type="match status" value="1"/>
</dbReference>
<feature type="domain" description="Mechanosensitive ion channel MscS" evidence="8">
    <location>
        <begin position="144"/>
        <end position="209"/>
    </location>
</feature>
<comment type="caution">
    <text evidence="10">The sequence shown here is derived from an EMBL/GenBank/DDBJ whole genome shotgun (WGS) entry which is preliminary data.</text>
</comment>
<name>Z9JRM0_9MICO</name>
<dbReference type="PATRIC" id="fig|396014.3.peg.2452"/>
<accession>Z9JRM0</accession>
<protein>
    <submittedName>
        <fullName evidence="10">Mechanosensitive ion channel protein MscS</fullName>
    </submittedName>
</protein>
<evidence type="ECO:0000256" key="4">
    <source>
        <dbReference type="ARBA" id="ARBA00022692"/>
    </source>
</evidence>
<organism evidence="10 11">
    <name type="scientific">Brachybacterium phenoliresistens</name>
    <dbReference type="NCBI Taxonomy" id="396014"/>
    <lineage>
        <taxon>Bacteria</taxon>
        <taxon>Bacillati</taxon>
        <taxon>Actinomycetota</taxon>
        <taxon>Actinomycetes</taxon>
        <taxon>Micrococcales</taxon>
        <taxon>Dermabacteraceae</taxon>
        <taxon>Brachybacterium</taxon>
    </lineage>
</organism>
<feature type="transmembrane region" description="Helical" evidence="7">
    <location>
        <begin position="123"/>
        <end position="146"/>
    </location>
</feature>
<dbReference type="InterPro" id="IPR011014">
    <property type="entry name" value="MscS_channel_TM-2"/>
</dbReference>
<evidence type="ECO:0000256" key="5">
    <source>
        <dbReference type="ARBA" id="ARBA00022989"/>
    </source>
</evidence>
<keyword evidence="3" id="KW-1003">Cell membrane</keyword>
<evidence type="ECO:0000259" key="8">
    <source>
        <dbReference type="Pfam" id="PF00924"/>
    </source>
</evidence>
<dbReference type="InterPro" id="IPR049142">
    <property type="entry name" value="MS_channel_1st"/>
</dbReference>
<dbReference type="RefSeq" id="WP_038373036.1">
    <property type="nucleotide sequence ID" value="NZ_BAAAOW010000002.1"/>
</dbReference>
<feature type="transmembrane region" description="Helical" evidence="7">
    <location>
        <begin position="27"/>
        <end position="53"/>
    </location>
</feature>
<dbReference type="Proteomes" id="UP000023067">
    <property type="component" value="Unassembled WGS sequence"/>
</dbReference>
<dbReference type="InterPro" id="IPR006685">
    <property type="entry name" value="MscS_channel_2nd"/>
</dbReference>
<dbReference type="Gene3D" id="3.30.70.100">
    <property type="match status" value="1"/>
</dbReference>
<reference evidence="10 11" key="1">
    <citation type="submission" date="2014-02" db="EMBL/GenBank/DDBJ databases">
        <title>Genome sequence of Brachybacterium phenoliresistens strain W13A50.</title>
        <authorList>
            <person name="Wang X."/>
        </authorList>
    </citation>
    <scope>NUCLEOTIDE SEQUENCE [LARGE SCALE GENOMIC DNA]</scope>
    <source>
        <strain evidence="10 11">W13A50</strain>
    </source>
</reference>
<dbReference type="AlphaFoldDB" id="Z9JRM0"/>
<dbReference type="EMBL" id="JDYK01000013">
    <property type="protein sequence ID" value="EWS80663.1"/>
    <property type="molecule type" value="Genomic_DNA"/>
</dbReference>
<dbReference type="InterPro" id="IPR011066">
    <property type="entry name" value="MscS_channel_C_sf"/>
</dbReference>
<keyword evidence="6 7" id="KW-0472">Membrane</keyword>
<dbReference type="PANTHER" id="PTHR30460:SF0">
    <property type="entry name" value="MODERATE CONDUCTANCE MECHANOSENSITIVE CHANNEL YBIO"/>
    <property type="match status" value="1"/>
</dbReference>
<keyword evidence="4 7" id="KW-0812">Transmembrane</keyword>
<evidence type="ECO:0000256" key="7">
    <source>
        <dbReference type="SAM" id="Phobius"/>
    </source>
</evidence>
<dbReference type="PANTHER" id="PTHR30460">
    <property type="entry name" value="MODERATE CONDUCTANCE MECHANOSENSITIVE CHANNEL YBIO"/>
    <property type="match status" value="1"/>
</dbReference>
<gene>
    <name evidence="10" type="ORF">BF93_02090</name>
</gene>
<evidence type="ECO:0000256" key="3">
    <source>
        <dbReference type="ARBA" id="ARBA00022475"/>
    </source>
</evidence>
<proteinExistence type="inferred from homology"/>
<dbReference type="SUPFAM" id="SSF50182">
    <property type="entry name" value="Sm-like ribonucleoproteins"/>
    <property type="match status" value="1"/>
</dbReference>
<comment type="subcellular location">
    <subcellularLocation>
        <location evidence="1">Cell membrane</location>
        <topology evidence="1">Multi-pass membrane protein</topology>
    </subcellularLocation>
</comment>
<evidence type="ECO:0000256" key="2">
    <source>
        <dbReference type="ARBA" id="ARBA00008017"/>
    </source>
</evidence>
<keyword evidence="11" id="KW-1185">Reference proteome</keyword>
<feature type="domain" description="Mechanosensitive ion channel transmembrane helices 2/3" evidence="9">
    <location>
        <begin position="103"/>
        <end position="143"/>
    </location>
</feature>
<dbReference type="Gene3D" id="1.10.287.1260">
    <property type="match status" value="1"/>
</dbReference>
<dbReference type="InterPro" id="IPR023408">
    <property type="entry name" value="MscS_beta-dom_sf"/>
</dbReference>
<evidence type="ECO:0000313" key="11">
    <source>
        <dbReference type="Proteomes" id="UP000023067"/>
    </source>
</evidence>
<evidence type="ECO:0000256" key="1">
    <source>
        <dbReference type="ARBA" id="ARBA00004651"/>
    </source>
</evidence>
<comment type="similarity">
    <text evidence="2">Belongs to the MscS (TC 1.A.23) family.</text>
</comment>
<keyword evidence="5 7" id="KW-1133">Transmembrane helix</keyword>